<accession>A0A6C0IK11</accession>
<organism evidence="1">
    <name type="scientific">viral metagenome</name>
    <dbReference type="NCBI Taxonomy" id="1070528"/>
    <lineage>
        <taxon>unclassified sequences</taxon>
        <taxon>metagenomes</taxon>
        <taxon>organismal metagenomes</taxon>
    </lineage>
</organism>
<proteinExistence type="predicted"/>
<protein>
    <submittedName>
        <fullName evidence="1">Uncharacterized protein</fullName>
    </submittedName>
</protein>
<name>A0A6C0IK11_9ZZZZ</name>
<sequence length="231" mass="27201">MSALLEPVHTLYNALMNNRPKEKIDMILEPLQAMIQLSLLSTCPLGTKLRIYENILYLHSPTMTQPLSRWYHADKKDDLYFLYAVIKRFIKWYNPAVNKNSPIPVELYQLITSMSVEGLNQLFKTYSSSDSNTVIHVIQMYKNLLEYNNDKILLDEYLVDVEKQKINIDEVFESIIRIYDSNIVTIIYPILLMMKEEVKVERQKNITDGFTLILENYHCAIKEWIKMNLVL</sequence>
<reference evidence="1" key="1">
    <citation type="journal article" date="2020" name="Nature">
        <title>Giant virus diversity and host interactions through global metagenomics.</title>
        <authorList>
            <person name="Schulz F."/>
            <person name="Roux S."/>
            <person name="Paez-Espino D."/>
            <person name="Jungbluth S."/>
            <person name="Walsh D.A."/>
            <person name="Denef V.J."/>
            <person name="McMahon K.D."/>
            <person name="Konstantinidis K.T."/>
            <person name="Eloe-Fadrosh E.A."/>
            <person name="Kyrpides N.C."/>
            <person name="Woyke T."/>
        </authorList>
    </citation>
    <scope>NUCLEOTIDE SEQUENCE</scope>
    <source>
        <strain evidence="1">GVMAG-M-3300023184-88</strain>
    </source>
</reference>
<evidence type="ECO:0000313" key="1">
    <source>
        <dbReference type="EMBL" id="QHT92227.1"/>
    </source>
</evidence>
<dbReference type="AlphaFoldDB" id="A0A6C0IK11"/>
<dbReference type="EMBL" id="MN740182">
    <property type="protein sequence ID" value="QHT92227.1"/>
    <property type="molecule type" value="Genomic_DNA"/>
</dbReference>